<evidence type="ECO:0000259" key="9">
    <source>
        <dbReference type="Pfam" id="PF16916"/>
    </source>
</evidence>
<feature type="transmembrane region" description="Helical" evidence="7">
    <location>
        <begin position="180"/>
        <end position="198"/>
    </location>
</feature>
<evidence type="ECO:0000259" key="8">
    <source>
        <dbReference type="Pfam" id="PF01545"/>
    </source>
</evidence>
<dbReference type="InterPro" id="IPR036837">
    <property type="entry name" value="Cation_efflux_CTD_sf"/>
</dbReference>
<comment type="caution">
    <text evidence="10">The sequence shown here is derived from an EMBL/GenBank/DDBJ whole genome shotgun (WGS) entry which is preliminary data.</text>
</comment>
<dbReference type="FunFam" id="1.20.1510.10:FF:000006">
    <property type="entry name" value="Divalent cation efflux transporter"/>
    <property type="match status" value="1"/>
</dbReference>
<evidence type="ECO:0000256" key="3">
    <source>
        <dbReference type="ARBA" id="ARBA00022448"/>
    </source>
</evidence>
<evidence type="ECO:0000256" key="5">
    <source>
        <dbReference type="ARBA" id="ARBA00022989"/>
    </source>
</evidence>
<dbReference type="Gene3D" id="3.30.70.1350">
    <property type="entry name" value="Cation efflux protein, cytoplasmic domain"/>
    <property type="match status" value="1"/>
</dbReference>
<feature type="transmembrane region" description="Helical" evidence="7">
    <location>
        <begin position="109"/>
        <end position="134"/>
    </location>
</feature>
<dbReference type="GO" id="GO:0006882">
    <property type="term" value="P:intracellular zinc ion homeostasis"/>
    <property type="evidence" value="ECO:0007669"/>
    <property type="project" value="TreeGrafter"/>
</dbReference>
<dbReference type="InterPro" id="IPR002524">
    <property type="entry name" value="Cation_efflux"/>
</dbReference>
<keyword evidence="6 7" id="KW-0472">Membrane</keyword>
<feature type="domain" description="Cation efflux protein cytoplasmic" evidence="9">
    <location>
        <begin position="212"/>
        <end position="285"/>
    </location>
</feature>
<dbReference type="InterPro" id="IPR050291">
    <property type="entry name" value="CDF_Transporter"/>
</dbReference>
<dbReference type="NCBIfam" id="TIGR01297">
    <property type="entry name" value="CDF"/>
    <property type="match status" value="1"/>
</dbReference>
<keyword evidence="3" id="KW-0813">Transport</keyword>
<accession>A0A4V6RDU7</accession>
<dbReference type="InterPro" id="IPR027469">
    <property type="entry name" value="Cation_efflux_TMD_sf"/>
</dbReference>
<evidence type="ECO:0000256" key="6">
    <source>
        <dbReference type="ARBA" id="ARBA00023136"/>
    </source>
</evidence>
<dbReference type="GO" id="GO:0015093">
    <property type="term" value="F:ferrous iron transmembrane transporter activity"/>
    <property type="evidence" value="ECO:0007669"/>
    <property type="project" value="TreeGrafter"/>
</dbReference>
<evidence type="ECO:0000256" key="4">
    <source>
        <dbReference type="ARBA" id="ARBA00022692"/>
    </source>
</evidence>
<dbReference type="PANTHER" id="PTHR43840">
    <property type="entry name" value="MITOCHONDRIAL METAL TRANSPORTER 1-RELATED"/>
    <property type="match status" value="1"/>
</dbReference>
<feature type="transmembrane region" description="Helical" evidence="7">
    <location>
        <begin position="77"/>
        <end position="97"/>
    </location>
</feature>
<gene>
    <name evidence="10" type="ORF">E5347_03155</name>
</gene>
<feature type="transmembrane region" description="Helical" evidence="7">
    <location>
        <begin position="12"/>
        <end position="33"/>
    </location>
</feature>
<dbReference type="Pfam" id="PF16916">
    <property type="entry name" value="ZT_dimer"/>
    <property type="match status" value="1"/>
</dbReference>
<comment type="subcellular location">
    <subcellularLocation>
        <location evidence="1">Membrane</location>
        <topology evidence="1">Multi-pass membrane protein</topology>
    </subcellularLocation>
</comment>
<dbReference type="InterPro" id="IPR058533">
    <property type="entry name" value="Cation_efflux_TM"/>
</dbReference>
<keyword evidence="4 7" id="KW-0812">Transmembrane</keyword>
<proteinExistence type="inferred from homology"/>
<protein>
    <submittedName>
        <fullName evidence="10">Cation transporter</fullName>
    </submittedName>
</protein>
<name>A0A4V6RDU7_9CLOT</name>
<dbReference type="GO" id="GO:0015086">
    <property type="term" value="F:cadmium ion transmembrane transporter activity"/>
    <property type="evidence" value="ECO:0007669"/>
    <property type="project" value="TreeGrafter"/>
</dbReference>
<feature type="domain" description="Cation efflux protein transmembrane" evidence="8">
    <location>
        <begin position="12"/>
        <end position="205"/>
    </location>
</feature>
<evidence type="ECO:0000313" key="10">
    <source>
        <dbReference type="EMBL" id="TGY43830.1"/>
    </source>
</evidence>
<dbReference type="Gene3D" id="1.20.1510.10">
    <property type="entry name" value="Cation efflux protein transmembrane domain"/>
    <property type="match status" value="1"/>
</dbReference>
<evidence type="ECO:0000256" key="2">
    <source>
        <dbReference type="ARBA" id="ARBA00008114"/>
    </source>
</evidence>
<evidence type="ECO:0000313" key="11">
    <source>
        <dbReference type="Proteomes" id="UP000306888"/>
    </source>
</evidence>
<dbReference type="EMBL" id="SRYR01000001">
    <property type="protein sequence ID" value="TGY43830.1"/>
    <property type="molecule type" value="Genomic_DNA"/>
</dbReference>
<dbReference type="Pfam" id="PF01545">
    <property type="entry name" value="Cation_efflux"/>
    <property type="match status" value="1"/>
</dbReference>
<keyword evidence="5 7" id="KW-1133">Transmembrane helix</keyword>
<dbReference type="SUPFAM" id="SSF161111">
    <property type="entry name" value="Cation efflux protein transmembrane domain-like"/>
    <property type="match status" value="1"/>
</dbReference>
<dbReference type="Proteomes" id="UP000306888">
    <property type="component" value="Unassembled WGS sequence"/>
</dbReference>
<dbReference type="GO" id="GO:0005886">
    <property type="term" value="C:plasma membrane"/>
    <property type="evidence" value="ECO:0007669"/>
    <property type="project" value="TreeGrafter"/>
</dbReference>
<reference evidence="10 11" key="1">
    <citation type="submission" date="2019-04" db="EMBL/GenBank/DDBJ databases">
        <title>Microbes associate with the intestines of laboratory mice.</title>
        <authorList>
            <person name="Navarre W."/>
            <person name="Wong E."/>
            <person name="Huang K."/>
            <person name="Tropini C."/>
            <person name="Ng K."/>
            <person name="Yu B."/>
        </authorList>
    </citation>
    <scope>NUCLEOTIDE SEQUENCE [LARGE SCALE GENOMIC DNA]</scope>
    <source>
        <strain evidence="10 11">NM50_B9-20</strain>
    </source>
</reference>
<dbReference type="SUPFAM" id="SSF160240">
    <property type="entry name" value="Cation efflux protein cytoplasmic domain-like"/>
    <property type="match status" value="1"/>
</dbReference>
<evidence type="ECO:0000256" key="1">
    <source>
        <dbReference type="ARBA" id="ARBA00004141"/>
    </source>
</evidence>
<comment type="similarity">
    <text evidence="2">Belongs to the cation diffusion facilitator (CDF) transporter (TC 2.A.4) family.</text>
</comment>
<dbReference type="PANTHER" id="PTHR43840:SF15">
    <property type="entry name" value="MITOCHONDRIAL METAL TRANSPORTER 1-RELATED"/>
    <property type="match status" value="1"/>
</dbReference>
<keyword evidence="11" id="KW-1185">Reference proteome</keyword>
<evidence type="ECO:0000256" key="7">
    <source>
        <dbReference type="SAM" id="Phobius"/>
    </source>
</evidence>
<organism evidence="10 11">
    <name type="scientific">Clostridium sartagoforme</name>
    <dbReference type="NCBI Taxonomy" id="84031"/>
    <lineage>
        <taxon>Bacteria</taxon>
        <taxon>Bacillati</taxon>
        <taxon>Bacillota</taxon>
        <taxon>Clostridia</taxon>
        <taxon>Eubacteriales</taxon>
        <taxon>Clostridiaceae</taxon>
        <taxon>Clostridium</taxon>
    </lineage>
</organism>
<dbReference type="AlphaFoldDB" id="A0A4V6RDU7"/>
<sequence length="297" mass="33184">MESTYKKVKNILLILLLANLFVAISKILIGLIVNSTSVMADGFHSISDSASNVVGIIGITMASKPRDTEHPYGHKKFETISSIFIGLMLLLLGFNVIKTSISKLFTPYTLSITTVSLVIILITLIINIFVALYENKQGQKLNSKILIADSIHTKSDIFVSIGVLITLLGVKLGLPPILDTFVSFIVALFILHASYEIIKENISSLTDKIMIEEEIVIDILKDFTDITDVHNIRSRGYKDYIFLDMHIKVDSKLNVDEAHTLVHKIEDTLNDKLNKKVDLIIHVEPNSHNHNSKSDYL</sequence>
<dbReference type="InterPro" id="IPR027470">
    <property type="entry name" value="Cation_efflux_CTD"/>
</dbReference>
<dbReference type="OrthoDB" id="9806522at2"/>
<dbReference type="GO" id="GO:0015341">
    <property type="term" value="F:zinc efflux antiporter activity"/>
    <property type="evidence" value="ECO:0007669"/>
    <property type="project" value="TreeGrafter"/>
</dbReference>